<dbReference type="Proteomes" id="UP000028488">
    <property type="component" value="Chromosome"/>
</dbReference>
<keyword evidence="1" id="KW-1133">Transmembrane helix</keyword>
<feature type="domain" description="DUF1707" evidence="2">
    <location>
        <begin position="9"/>
        <end position="61"/>
    </location>
</feature>
<dbReference type="PANTHER" id="PTHR40763:SF4">
    <property type="entry name" value="DUF1707 DOMAIN-CONTAINING PROTEIN"/>
    <property type="match status" value="1"/>
</dbReference>
<keyword evidence="1" id="KW-0812">Transmembrane</keyword>
<dbReference type="Pfam" id="PF08044">
    <property type="entry name" value="DUF1707"/>
    <property type="match status" value="1"/>
</dbReference>
<evidence type="ECO:0000256" key="1">
    <source>
        <dbReference type="SAM" id="Phobius"/>
    </source>
</evidence>
<accession>A0A076ENP0</accession>
<dbReference type="EMBL" id="CP008947">
    <property type="protein sequence ID" value="AII07695.1"/>
    <property type="molecule type" value="Genomic_DNA"/>
</dbReference>
<keyword evidence="1" id="KW-0472">Membrane</keyword>
<evidence type="ECO:0000313" key="3">
    <source>
        <dbReference type="EMBL" id="AII07695.1"/>
    </source>
</evidence>
<reference evidence="3 4" key="1">
    <citation type="submission" date="2014-07" db="EMBL/GenBank/DDBJ databases">
        <title>Genome Sequence of Rhodococcus opacus Strain R7, a Biodegrader of Mono- and Polycyclic Aromatic Hydrocarbons.</title>
        <authorList>
            <person name="Di Gennaro P."/>
            <person name="Zampolli J."/>
            <person name="Presti I."/>
            <person name="Cappelletti M."/>
            <person name="D'Ursi P."/>
            <person name="Orro A."/>
            <person name="Mezzelani A."/>
            <person name="Milanesi L."/>
        </authorList>
    </citation>
    <scope>NUCLEOTIDE SEQUENCE [LARGE SCALE GENOMIC DNA]</scope>
    <source>
        <strain evidence="3 4">R7</strain>
    </source>
</reference>
<dbReference type="AlphaFoldDB" id="A0A076ENP0"/>
<feature type="transmembrane region" description="Helical" evidence="1">
    <location>
        <begin position="83"/>
        <end position="104"/>
    </location>
</feature>
<evidence type="ECO:0000259" key="2">
    <source>
        <dbReference type="Pfam" id="PF08044"/>
    </source>
</evidence>
<dbReference type="InterPro" id="IPR012551">
    <property type="entry name" value="DUF1707_SHOCT-like"/>
</dbReference>
<gene>
    <name evidence="3" type="ORF">EP51_24815</name>
</gene>
<proteinExistence type="predicted"/>
<dbReference type="RefSeq" id="WP_128640654.1">
    <property type="nucleotide sequence ID" value="NZ_CP008947.1"/>
</dbReference>
<evidence type="ECO:0000313" key="4">
    <source>
        <dbReference type="Proteomes" id="UP000028488"/>
    </source>
</evidence>
<sequence>MPRTTLAGIRARDSDRADACGMLDAALADGQLSAEEHTSRTSTAMRAKTFDELDRLIGDLQIPSRLAASPVVSPRRRRSSRRWVYAAVLVVAAAAVGGIAGAVANSDLGPSKSVPNLTTGAGLHFFLDEYRAEYGDTVADELGLYPAHAVFDRPSAGNALQSDSYLYDGEFDDWGSSSTRSDDGKSFDLGTVDQVAIAGLLAGAPETLRVPDGAVEIVSFRYEPGSDDGPPTISIHVKNAAGHTGHMVVGFDGEPFDIYPYEG</sequence>
<protein>
    <recommendedName>
        <fullName evidence="2">DUF1707 domain-containing protein</fullName>
    </recommendedName>
</protein>
<dbReference type="eggNOG" id="ENOG50343CC">
    <property type="taxonomic scope" value="Bacteria"/>
</dbReference>
<organism evidence="3 4">
    <name type="scientific">Rhodococcus opacus</name>
    <name type="common">Nocardia opaca</name>
    <dbReference type="NCBI Taxonomy" id="37919"/>
    <lineage>
        <taxon>Bacteria</taxon>
        <taxon>Bacillati</taxon>
        <taxon>Actinomycetota</taxon>
        <taxon>Actinomycetes</taxon>
        <taxon>Mycobacteriales</taxon>
        <taxon>Nocardiaceae</taxon>
        <taxon>Rhodococcus</taxon>
    </lineage>
</organism>
<name>A0A076ENP0_RHOOP</name>
<dbReference type="PANTHER" id="PTHR40763">
    <property type="entry name" value="MEMBRANE PROTEIN-RELATED"/>
    <property type="match status" value="1"/>
</dbReference>